<accession>A0A397PGQ0</accession>
<gene>
    <name evidence="3" type="ORF">DFR49_0886</name>
</gene>
<evidence type="ECO:0000313" key="3">
    <source>
        <dbReference type="EMBL" id="RIA46347.1"/>
    </source>
</evidence>
<dbReference type="Gene3D" id="3.40.50.1460">
    <property type="match status" value="1"/>
</dbReference>
<dbReference type="InterPro" id="IPR011600">
    <property type="entry name" value="Pept_C14_caspase"/>
</dbReference>
<dbReference type="Proteomes" id="UP000266568">
    <property type="component" value="Unassembled WGS sequence"/>
</dbReference>
<proteinExistence type="predicted"/>
<evidence type="ECO:0000259" key="2">
    <source>
        <dbReference type="Pfam" id="PF00656"/>
    </source>
</evidence>
<protein>
    <submittedName>
        <fullName evidence="3">Caspase domain-containing protein</fullName>
    </submittedName>
</protein>
<dbReference type="RefSeq" id="WP_170150920.1">
    <property type="nucleotide sequence ID" value="NZ_QXDC01000002.1"/>
</dbReference>
<dbReference type="AlphaFoldDB" id="A0A397PGQ0"/>
<keyword evidence="1" id="KW-0812">Transmembrane</keyword>
<dbReference type="GO" id="GO:0004197">
    <property type="term" value="F:cysteine-type endopeptidase activity"/>
    <property type="evidence" value="ECO:0007669"/>
    <property type="project" value="InterPro"/>
</dbReference>
<dbReference type="InterPro" id="IPR029030">
    <property type="entry name" value="Caspase-like_dom_sf"/>
</dbReference>
<dbReference type="GO" id="GO:0006508">
    <property type="term" value="P:proteolysis"/>
    <property type="evidence" value="ECO:0007669"/>
    <property type="project" value="InterPro"/>
</dbReference>
<organism evidence="3 4">
    <name type="scientific">Hephaestia caeni</name>
    <dbReference type="NCBI Taxonomy" id="645617"/>
    <lineage>
        <taxon>Bacteria</taxon>
        <taxon>Pseudomonadati</taxon>
        <taxon>Pseudomonadota</taxon>
        <taxon>Alphaproteobacteria</taxon>
        <taxon>Sphingomonadales</taxon>
        <taxon>Sphingomonadaceae</taxon>
        <taxon>Hephaestia</taxon>
    </lineage>
</organism>
<comment type="caution">
    <text evidence="3">The sequence shown here is derived from an EMBL/GenBank/DDBJ whole genome shotgun (WGS) entry which is preliminary data.</text>
</comment>
<sequence length="879" mass="95355">MIETGALVVGIGNYAYPRQDQFPPLAFATTDADAVARYLQTCWPTEDRARIVRIDEQNATIAGIGRGFTELQKSGPFELLFVFLSGHGLVDGELAGFLCQPEADQSSYQLLAPTALDALLTATPAKRTVVILDCCFAEGIVGRMEFFSRLGTDMARLYMASSRETQRTWEDEGAQHGVFTAHLLDLLNTGSSTKLGGVRDVLDVDGELFPVICDQVPLYVFTTKGQIQEPVKGGVSSATVTLPVGRTARRLNEQTALGTALRRVRQIGLGVAAGIGALLCFSYTMLYYVEPDASGSLTVHRGTRWLEPVFRFLPDVRVDTGINVRDLSANPAASRPLEGGYTTGVWTHLTADGYRSWYETVAAGLEPSAAARYEVLLGTRGSAASNVLNEFSLPSDIAAAAWSAMARSQPIELDAILKHLPVDFEEPLLTPFNPDKLDFNVLDRSVGDMEAFASALDYSAAIDPVRTMPVYLRFAKATQEWLAHNTDAQRGRDARATVRNAVAGVLAVIVRARKDRGMPALDSGSTATIKALSAMGYSNILDSAVGQIPDPAAASAAAAHALESFRGDPFDTDQERALRAIMTSLDGSRTAQSMTDQVYARFAQAGNSMNPYLSRYLIAAGDTKSLSPTIVARLLGQTRMAAVKPERDFMDSELARILAHGMRQVPTKDRAVVYRLIDLVARDTTPKSTSTAEMYAALGKHRLDPPGMLAKVEAQARKAPPYSPHDPADPGTGLPGMSVVVGYGPWVAALALYGQSRELPAHDIEILRDHLRDPALRDLIIPALAAQEKTIVRGDPVEQWVRELRSVPQDSMQRQIRESIFTARLAALDRGAFEGAIRTLRAARIREAEPEVRIAIGTVIADAQFWRVRTPAAGQALFQ</sequence>
<evidence type="ECO:0000313" key="4">
    <source>
        <dbReference type="Proteomes" id="UP000266568"/>
    </source>
</evidence>
<dbReference type="EMBL" id="QXDC01000002">
    <property type="protein sequence ID" value="RIA46347.1"/>
    <property type="molecule type" value="Genomic_DNA"/>
</dbReference>
<feature type="transmembrane region" description="Helical" evidence="1">
    <location>
        <begin position="267"/>
        <end position="289"/>
    </location>
</feature>
<keyword evidence="1" id="KW-0472">Membrane</keyword>
<evidence type="ECO:0000256" key="1">
    <source>
        <dbReference type="SAM" id="Phobius"/>
    </source>
</evidence>
<dbReference type="SUPFAM" id="SSF52129">
    <property type="entry name" value="Caspase-like"/>
    <property type="match status" value="1"/>
</dbReference>
<feature type="domain" description="Peptidase C14 caspase" evidence="2">
    <location>
        <begin position="6"/>
        <end position="194"/>
    </location>
</feature>
<keyword evidence="4" id="KW-1185">Reference proteome</keyword>
<reference evidence="3 4" key="1">
    <citation type="submission" date="2018-08" db="EMBL/GenBank/DDBJ databases">
        <title>Genomic Encyclopedia of Type Strains, Phase IV (KMG-IV): sequencing the most valuable type-strain genomes for metagenomic binning, comparative biology and taxonomic classification.</title>
        <authorList>
            <person name="Goeker M."/>
        </authorList>
    </citation>
    <scope>NUCLEOTIDE SEQUENCE [LARGE SCALE GENOMIC DNA]</scope>
    <source>
        <strain evidence="3 4">DSM 25527</strain>
    </source>
</reference>
<dbReference type="Pfam" id="PF00656">
    <property type="entry name" value="Peptidase_C14"/>
    <property type="match status" value="1"/>
</dbReference>
<keyword evidence="1" id="KW-1133">Transmembrane helix</keyword>
<name>A0A397PGQ0_9SPHN</name>